<evidence type="ECO:0000313" key="2">
    <source>
        <dbReference type="Proteomes" id="UP001210380"/>
    </source>
</evidence>
<keyword evidence="2" id="KW-1185">Reference proteome</keyword>
<gene>
    <name evidence="1" type="ORF">OU415_28700</name>
</gene>
<comment type="caution">
    <text evidence="1">The sequence shown here is derived from an EMBL/GenBank/DDBJ whole genome shotgun (WGS) entry which is preliminary data.</text>
</comment>
<dbReference type="EMBL" id="JAQGLA010000067">
    <property type="protein sequence ID" value="MDA3629441.1"/>
    <property type="molecule type" value="Genomic_DNA"/>
</dbReference>
<protein>
    <submittedName>
        <fullName evidence="1">Uncharacterized protein</fullName>
    </submittedName>
</protein>
<evidence type="ECO:0000313" key="1">
    <source>
        <dbReference type="EMBL" id="MDA3629441.1"/>
    </source>
</evidence>
<name>A0ABT4V646_9PSEU</name>
<organism evidence="1 2">
    <name type="scientific">Saccharopolyspora oryzae</name>
    <dbReference type="NCBI Taxonomy" id="2997343"/>
    <lineage>
        <taxon>Bacteria</taxon>
        <taxon>Bacillati</taxon>
        <taxon>Actinomycetota</taxon>
        <taxon>Actinomycetes</taxon>
        <taxon>Pseudonocardiales</taxon>
        <taxon>Pseudonocardiaceae</taxon>
        <taxon>Saccharopolyspora</taxon>
    </lineage>
</organism>
<accession>A0ABT4V646</accession>
<dbReference type="RefSeq" id="WP_270952462.1">
    <property type="nucleotide sequence ID" value="NZ_JAQGLA010000067.1"/>
</dbReference>
<dbReference type="Proteomes" id="UP001210380">
    <property type="component" value="Unassembled WGS sequence"/>
</dbReference>
<reference evidence="1 2" key="1">
    <citation type="submission" date="2022-11" db="EMBL/GenBank/DDBJ databases">
        <title>Draft genome sequence of Saccharopolyspora sp. WRP15-2 isolated from rhizosphere soils of wild rice in Thailand.</title>
        <authorList>
            <person name="Duangmal K."/>
            <person name="Kammanee S."/>
            <person name="Muangham S."/>
        </authorList>
    </citation>
    <scope>NUCLEOTIDE SEQUENCE [LARGE SCALE GENOMIC DNA]</scope>
    <source>
        <strain evidence="1 2">WRP15-2</strain>
    </source>
</reference>
<proteinExistence type="predicted"/>
<sequence>MGASVGVFAALRAVALPPDPALRGRVNRAHPFCRSRTGPDAA</sequence>